<dbReference type="InterPro" id="IPR036942">
    <property type="entry name" value="Beta-barrel_TonB_sf"/>
</dbReference>
<keyword evidence="14" id="KW-1185">Reference proteome</keyword>
<organism evidence="13 14">
    <name type="scientific">Pelagicoccus mobilis</name>
    <dbReference type="NCBI Taxonomy" id="415221"/>
    <lineage>
        <taxon>Bacteria</taxon>
        <taxon>Pseudomonadati</taxon>
        <taxon>Verrucomicrobiota</taxon>
        <taxon>Opitutia</taxon>
        <taxon>Puniceicoccales</taxon>
        <taxon>Pelagicoccaceae</taxon>
        <taxon>Pelagicoccus</taxon>
    </lineage>
</organism>
<feature type="region of interest" description="Disordered" evidence="11">
    <location>
        <begin position="555"/>
        <end position="584"/>
    </location>
</feature>
<comment type="subcellular location">
    <subcellularLocation>
        <location evidence="1">Cell outer membrane</location>
        <topology evidence="1">Multi-pass membrane protein</topology>
    </subcellularLocation>
</comment>
<keyword evidence="9" id="KW-0472">Membrane</keyword>
<evidence type="ECO:0000256" key="5">
    <source>
        <dbReference type="ARBA" id="ARBA00022692"/>
    </source>
</evidence>
<dbReference type="PANTHER" id="PTHR32552">
    <property type="entry name" value="FERRICHROME IRON RECEPTOR-RELATED"/>
    <property type="match status" value="1"/>
</dbReference>
<evidence type="ECO:0000256" key="4">
    <source>
        <dbReference type="ARBA" id="ARBA00022496"/>
    </source>
</evidence>
<evidence type="ECO:0000313" key="14">
    <source>
        <dbReference type="Proteomes" id="UP000617628"/>
    </source>
</evidence>
<sequence length="1116" mass="123046">MLASLLVLTAPAWAQDDKEEEVFELSPFSVSADENSGYRANNTLAGTRLNSQLKDIASAVQVVTEEFIDDVGASSLDELLTYTTGTEAAGPSGNASFAEVNSGTARMERSRREPQLNTRVRGLARADLTRDYFQSDLAFHGYNTSTVTINRGPNASLFGLGSPGGIVNATVDQALTNRDMGELNLKWTEFGTKEVSLNYNKVLIEDKLAVRVAALNQELGYEQKNSFYNDDRYFVAATWRPFENTIIRANYEEGDASGSRAKLRPPTDRISGWFANGSPGYDATTNKWYSQASGYTEEITGTLASELTKSSTQFGSQAINGNPMVVFDDPHGTGFSVMQGGFRSDAAGRVRGAEPTPSHITAGSHAYLRQWHSAKSLLLRNPDYIVGANPNIPAGHLSFYYDPQLSDRGLFDFVENSLTGASSLHEQNFNVKNLRLEQTWLDNQVGIELAYNEQYWRASLSEAHTASSANTLNVDINLKLMDGSDNPNFGRPFIGGRGYTQGRIREREAYQATGFAKYNFADKMGDGFFKHFGDHSLTAVYQDQTFDEAQPNRQFSKASNDWNPSVARGGPGLDQAHDFATNGRSDNRTRITMIQYVGDANPSANSIYDLTIDPVSVIHIPDTSLVGDDGTPMASRWNPFTGAFEQKAIDIYTYRNDPEDVWTWGNPVSQESIESYSSILQSKFLDGHLVTTASWRKDTVNQASGDAPTLSTGLTSPDPVPLTQFLDEVSQSTTSYGAVVHAPDRWMPEGVGLSLHYVDSSNFAAGAPSTTVFNDLAEFQSGQTEEYGFAFSALNDKLYLRYNKFETVQANDKLVGKMPAVGNDLKNVMENNTPEALAAAGWDLNDPNLFHPGFLETYRLRPADPGVPNDQTTWLVDNISGTNTNYFQDTQSTGSEIEVSYTPTENWRFAFNASSSEVAVSNVMPLAAPELTRIANDIFLDPKMGDLFITPDPEMNDDGTYNNQSLLRSRADNVLNDIALSKSNEGGTLQEIRKWRWNLVTNYSFSDESPLSGFGVGAGVRWQDDVVLGTPLKEELGETVPDHDNAFYGPTETDIDLWLSYSTKIFGDQDLRLQARVRNITSDGDLIPLKINPDGQVALWRFAPPKVFELSARLRF</sequence>
<evidence type="ECO:0000256" key="7">
    <source>
        <dbReference type="ARBA" id="ARBA00023004"/>
    </source>
</evidence>
<dbReference type="RefSeq" id="WP_200353671.1">
    <property type="nucleotide sequence ID" value="NZ_JAENIL010000002.1"/>
</dbReference>
<dbReference type="Proteomes" id="UP000617628">
    <property type="component" value="Unassembled WGS sequence"/>
</dbReference>
<dbReference type="InterPro" id="IPR039426">
    <property type="entry name" value="TonB-dep_rcpt-like"/>
</dbReference>
<evidence type="ECO:0000313" key="13">
    <source>
        <dbReference type="EMBL" id="MBK1875454.1"/>
    </source>
</evidence>
<evidence type="ECO:0000256" key="9">
    <source>
        <dbReference type="ARBA" id="ARBA00023136"/>
    </source>
</evidence>
<evidence type="ECO:0000256" key="8">
    <source>
        <dbReference type="ARBA" id="ARBA00023065"/>
    </source>
</evidence>
<proteinExistence type="predicted"/>
<dbReference type="SUPFAM" id="SSF56935">
    <property type="entry name" value="Porins"/>
    <property type="match status" value="1"/>
</dbReference>
<evidence type="ECO:0000256" key="11">
    <source>
        <dbReference type="SAM" id="MobiDB-lite"/>
    </source>
</evidence>
<keyword evidence="2" id="KW-0813">Transport</keyword>
<reference evidence="13" key="1">
    <citation type="submission" date="2021-01" db="EMBL/GenBank/DDBJ databases">
        <title>Modified the classification status of verrucomicrobia.</title>
        <authorList>
            <person name="Feng X."/>
        </authorList>
    </citation>
    <scope>NUCLEOTIDE SEQUENCE</scope>
    <source>
        <strain evidence="13">KCTC 13126</strain>
    </source>
</reference>
<evidence type="ECO:0000256" key="1">
    <source>
        <dbReference type="ARBA" id="ARBA00004571"/>
    </source>
</evidence>
<feature type="region of interest" description="Disordered" evidence="11">
    <location>
        <begin position="87"/>
        <end position="115"/>
    </location>
</feature>
<keyword evidence="5" id="KW-0812">Transmembrane</keyword>
<keyword evidence="10" id="KW-0998">Cell outer membrane</keyword>
<keyword evidence="4" id="KW-0410">Iron transport</keyword>
<dbReference type="AlphaFoldDB" id="A0A934RX28"/>
<keyword evidence="13" id="KW-0675">Receptor</keyword>
<keyword evidence="6" id="KW-0732">Signal</keyword>
<dbReference type="Pfam" id="PF07715">
    <property type="entry name" value="Plug"/>
    <property type="match status" value="1"/>
</dbReference>
<evidence type="ECO:0000256" key="10">
    <source>
        <dbReference type="ARBA" id="ARBA00023237"/>
    </source>
</evidence>
<keyword evidence="8" id="KW-0406">Ion transport</keyword>
<comment type="caution">
    <text evidence="13">The sequence shown here is derived from an EMBL/GenBank/DDBJ whole genome shotgun (WGS) entry which is preliminary data.</text>
</comment>
<dbReference type="EMBL" id="JAENIL010000002">
    <property type="protein sequence ID" value="MBK1875454.1"/>
    <property type="molecule type" value="Genomic_DNA"/>
</dbReference>
<feature type="domain" description="TonB-dependent receptor plug" evidence="12">
    <location>
        <begin position="53"/>
        <end position="166"/>
    </location>
</feature>
<evidence type="ECO:0000256" key="6">
    <source>
        <dbReference type="ARBA" id="ARBA00022729"/>
    </source>
</evidence>
<keyword evidence="7" id="KW-0408">Iron</keyword>
<evidence type="ECO:0000256" key="2">
    <source>
        <dbReference type="ARBA" id="ARBA00022448"/>
    </source>
</evidence>
<evidence type="ECO:0000256" key="3">
    <source>
        <dbReference type="ARBA" id="ARBA00022452"/>
    </source>
</evidence>
<dbReference type="GO" id="GO:0015344">
    <property type="term" value="F:siderophore uptake transmembrane transporter activity"/>
    <property type="evidence" value="ECO:0007669"/>
    <property type="project" value="TreeGrafter"/>
</dbReference>
<accession>A0A934RX28</accession>
<evidence type="ECO:0000259" key="12">
    <source>
        <dbReference type="Pfam" id="PF07715"/>
    </source>
</evidence>
<dbReference type="InterPro" id="IPR037066">
    <property type="entry name" value="Plug_dom_sf"/>
</dbReference>
<protein>
    <submittedName>
        <fullName evidence="13">TonB-dependent receptor plug domain-containing protein</fullName>
    </submittedName>
</protein>
<gene>
    <name evidence="13" type="ORF">JIN87_01175</name>
</gene>
<name>A0A934RX28_9BACT</name>
<feature type="compositionally biased region" description="Polar residues" evidence="11">
    <location>
        <begin position="93"/>
        <end position="104"/>
    </location>
</feature>
<dbReference type="Gene3D" id="2.40.170.20">
    <property type="entry name" value="TonB-dependent receptor, beta-barrel domain"/>
    <property type="match status" value="1"/>
</dbReference>
<dbReference type="Gene3D" id="2.170.130.10">
    <property type="entry name" value="TonB-dependent receptor, plug domain"/>
    <property type="match status" value="1"/>
</dbReference>
<dbReference type="InterPro" id="IPR012910">
    <property type="entry name" value="Plug_dom"/>
</dbReference>
<keyword evidence="3" id="KW-1134">Transmembrane beta strand</keyword>
<dbReference type="PANTHER" id="PTHR32552:SF68">
    <property type="entry name" value="FERRICHROME OUTER MEMBRANE TRANSPORTER_PHAGE RECEPTOR"/>
    <property type="match status" value="1"/>
</dbReference>
<dbReference type="GO" id="GO:0009279">
    <property type="term" value="C:cell outer membrane"/>
    <property type="evidence" value="ECO:0007669"/>
    <property type="project" value="UniProtKB-SubCell"/>
</dbReference>